<dbReference type="InterPro" id="IPR002048">
    <property type="entry name" value="EF_hand_dom"/>
</dbReference>
<organism evidence="5 6">
    <name type="scientific">Dendrobium catenatum</name>
    <dbReference type="NCBI Taxonomy" id="906689"/>
    <lineage>
        <taxon>Eukaryota</taxon>
        <taxon>Viridiplantae</taxon>
        <taxon>Streptophyta</taxon>
        <taxon>Embryophyta</taxon>
        <taxon>Tracheophyta</taxon>
        <taxon>Spermatophyta</taxon>
        <taxon>Magnoliopsida</taxon>
        <taxon>Liliopsida</taxon>
        <taxon>Asparagales</taxon>
        <taxon>Orchidaceae</taxon>
        <taxon>Epidendroideae</taxon>
        <taxon>Malaxideae</taxon>
        <taxon>Dendrobiinae</taxon>
        <taxon>Dendrobium</taxon>
    </lineage>
</organism>
<dbReference type="PANTHER" id="PTHR10891">
    <property type="entry name" value="EF-HAND CALCIUM-BINDING DOMAIN CONTAINING PROTEIN"/>
    <property type="match status" value="1"/>
</dbReference>
<dbReference type="InterPro" id="IPR011992">
    <property type="entry name" value="EF-hand-dom_pair"/>
</dbReference>
<dbReference type="SUPFAM" id="SSF47473">
    <property type="entry name" value="EF-hand"/>
    <property type="match status" value="1"/>
</dbReference>
<dbReference type="PROSITE" id="PS50222">
    <property type="entry name" value="EF_HAND_2"/>
    <property type="match status" value="3"/>
</dbReference>
<evidence type="ECO:0000259" key="4">
    <source>
        <dbReference type="PROSITE" id="PS50222"/>
    </source>
</evidence>
<evidence type="ECO:0000256" key="1">
    <source>
        <dbReference type="ARBA" id="ARBA00022723"/>
    </source>
</evidence>
<dbReference type="Gene3D" id="1.10.238.10">
    <property type="entry name" value="EF-hand"/>
    <property type="match status" value="2"/>
</dbReference>
<dbReference type="InterPro" id="IPR018247">
    <property type="entry name" value="EF_Hand_1_Ca_BS"/>
</dbReference>
<evidence type="ECO:0000313" key="6">
    <source>
        <dbReference type="Proteomes" id="UP000233837"/>
    </source>
</evidence>
<keyword evidence="6" id="KW-1185">Reference proteome</keyword>
<keyword evidence="2" id="KW-0677">Repeat</keyword>
<reference evidence="5 6" key="1">
    <citation type="journal article" date="2016" name="Sci. Rep.">
        <title>The Dendrobium catenatum Lindl. genome sequence provides insights into polysaccharide synthase, floral development and adaptive evolution.</title>
        <authorList>
            <person name="Zhang G.Q."/>
            <person name="Xu Q."/>
            <person name="Bian C."/>
            <person name="Tsai W.C."/>
            <person name="Yeh C.M."/>
            <person name="Liu K.W."/>
            <person name="Yoshida K."/>
            <person name="Zhang L.S."/>
            <person name="Chang S.B."/>
            <person name="Chen F."/>
            <person name="Shi Y."/>
            <person name="Su Y.Y."/>
            <person name="Zhang Y.Q."/>
            <person name="Chen L.J."/>
            <person name="Yin Y."/>
            <person name="Lin M."/>
            <person name="Huang H."/>
            <person name="Deng H."/>
            <person name="Wang Z.W."/>
            <person name="Zhu S.L."/>
            <person name="Zhao X."/>
            <person name="Deng C."/>
            <person name="Niu S.C."/>
            <person name="Huang J."/>
            <person name="Wang M."/>
            <person name="Liu G.H."/>
            <person name="Yang H.J."/>
            <person name="Xiao X.J."/>
            <person name="Hsiao Y.Y."/>
            <person name="Wu W.L."/>
            <person name="Chen Y.Y."/>
            <person name="Mitsuda N."/>
            <person name="Ohme-Takagi M."/>
            <person name="Luo Y.B."/>
            <person name="Van de Peer Y."/>
            <person name="Liu Z.J."/>
        </authorList>
    </citation>
    <scope>NUCLEOTIDE SEQUENCE [LARGE SCALE GENOMIC DNA]</scope>
    <source>
        <tissue evidence="5">The whole plant</tissue>
    </source>
</reference>
<dbReference type="Pfam" id="PF13499">
    <property type="entry name" value="EF-hand_7"/>
    <property type="match status" value="1"/>
</dbReference>
<dbReference type="SMART" id="SM00054">
    <property type="entry name" value="EFh"/>
    <property type="match status" value="3"/>
</dbReference>
<accession>A0A2I0V867</accession>
<dbReference type="PROSITE" id="PS00018">
    <property type="entry name" value="EF_HAND_1"/>
    <property type="match status" value="3"/>
</dbReference>
<evidence type="ECO:0000313" key="5">
    <source>
        <dbReference type="EMBL" id="PKU59599.1"/>
    </source>
</evidence>
<reference evidence="5 6" key="2">
    <citation type="journal article" date="2017" name="Nature">
        <title>The Apostasia genome and the evolution of orchids.</title>
        <authorList>
            <person name="Zhang G.Q."/>
            <person name="Liu K.W."/>
            <person name="Li Z."/>
            <person name="Lohaus R."/>
            <person name="Hsiao Y.Y."/>
            <person name="Niu S.C."/>
            <person name="Wang J.Y."/>
            <person name="Lin Y.C."/>
            <person name="Xu Q."/>
            <person name="Chen L.J."/>
            <person name="Yoshida K."/>
            <person name="Fujiwara S."/>
            <person name="Wang Z.W."/>
            <person name="Zhang Y.Q."/>
            <person name="Mitsuda N."/>
            <person name="Wang M."/>
            <person name="Liu G.H."/>
            <person name="Pecoraro L."/>
            <person name="Huang H.X."/>
            <person name="Xiao X.J."/>
            <person name="Lin M."/>
            <person name="Wu X.Y."/>
            <person name="Wu W.L."/>
            <person name="Chen Y.Y."/>
            <person name="Chang S.B."/>
            <person name="Sakamoto S."/>
            <person name="Ohme-Takagi M."/>
            <person name="Yagi M."/>
            <person name="Zeng S.J."/>
            <person name="Shen C.Y."/>
            <person name="Yeh C.M."/>
            <person name="Luo Y.B."/>
            <person name="Tsai W.C."/>
            <person name="Van de Peer Y."/>
            <person name="Liu Z.J."/>
        </authorList>
    </citation>
    <scope>NUCLEOTIDE SEQUENCE [LARGE SCALE GENOMIC DNA]</scope>
    <source>
        <tissue evidence="5">The whole plant</tissue>
    </source>
</reference>
<sequence length="166" mass="17189">MAPPTANISSSELDALTSIHSMLTAFKSFDSNSDGLITINELKAIIESLGLCSAGAAAGDKEAAEMMKQGDTNGDGLLSAEEFLALMAGEFELGELAELLQAVFPAIAGAGEEEVRGEELFEVLSCMGSAVSMDDCMDIIASMDGDRDGAVSIDDLKMVVEALSNA</sequence>
<name>A0A2I0V867_9ASPA</name>
<evidence type="ECO:0000256" key="2">
    <source>
        <dbReference type="ARBA" id="ARBA00022737"/>
    </source>
</evidence>
<dbReference type="GO" id="GO:0043226">
    <property type="term" value="C:organelle"/>
    <property type="evidence" value="ECO:0007669"/>
    <property type="project" value="UniProtKB-ARBA"/>
</dbReference>
<gene>
    <name evidence="5" type="primary">CML29</name>
    <name evidence="5" type="ORF">MA16_Dca028958</name>
</gene>
<dbReference type="FunFam" id="1.10.238.10:FF:000178">
    <property type="entry name" value="Calmodulin-2 A"/>
    <property type="match status" value="1"/>
</dbReference>
<protein>
    <submittedName>
        <fullName evidence="5">Putative calcium-binding protein CML29</fullName>
    </submittedName>
</protein>
<keyword evidence="1" id="KW-0479">Metal-binding</keyword>
<dbReference type="CDD" id="cd00051">
    <property type="entry name" value="EFh"/>
    <property type="match status" value="1"/>
</dbReference>
<keyword evidence="3" id="KW-0106">Calcium</keyword>
<feature type="domain" description="EF-hand" evidence="4">
    <location>
        <begin position="131"/>
        <end position="166"/>
    </location>
</feature>
<feature type="domain" description="EF-hand" evidence="4">
    <location>
        <begin position="17"/>
        <end position="52"/>
    </location>
</feature>
<evidence type="ECO:0000256" key="3">
    <source>
        <dbReference type="ARBA" id="ARBA00022837"/>
    </source>
</evidence>
<dbReference type="AlphaFoldDB" id="A0A2I0V867"/>
<dbReference type="STRING" id="906689.A0A2I0V867"/>
<feature type="domain" description="EF-hand" evidence="4">
    <location>
        <begin position="58"/>
        <end position="93"/>
    </location>
</feature>
<dbReference type="EMBL" id="KZ505423">
    <property type="protein sequence ID" value="PKU59599.1"/>
    <property type="molecule type" value="Genomic_DNA"/>
</dbReference>
<dbReference type="InterPro" id="IPR039647">
    <property type="entry name" value="EF_hand_pair_protein_CML-like"/>
</dbReference>
<dbReference type="GO" id="GO:0005509">
    <property type="term" value="F:calcium ion binding"/>
    <property type="evidence" value="ECO:0007669"/>
    <property type="project" value="InterPro"/>
</dbReference>
<proteinExistence type="predicted"/>
<dbReference type="Pfam" id="PF13202">
    <property type="entry name" value="EF-hand_5"/>
    <property type="match status" value="1"/>
</dbReference>
<dbReference type="Proteomes" id="UP000233837">
    <property type="component" value="Unassembled WGS sequence"/>
</dbReference>